<evidence type="ECO:0000313" key="2">
    <source>
        <dbReference type="Proteomes" id="UP000053593"/>
    </source>
</evidence>
<sequence>MWRAIDLSSLSTQRYSLRVPEGLMHRTPRSPLILVGLTGNIIVFSLIKVDASYCLMAVRVMNHLPGFFFLTLS</sequence>
<reference evidence="1 2" key="1">
    <citation type="submission" date="2014-04" db="EMBL/GenBank/DDBJ databases">
        <title>Evolutionary Origins and Diversification of the Mycorrhizal Mutualists.</title>
        <authorList>
            <consortium name="DOE Joint Genome Institute"/>
            <consortium name="Mycorrhizal Genomics Consortium"/>
            <person name="Kohler A."/>
            <person name="Kuo A."/>
            <person name="Nagy L.G."/>
            <person name="Floudas D."/>
            <person name="Copeland A."/>
            <person name="Barry K.W."/>
            <person name="Cichocki N."/>
            <person name="Veneault-Fourrey C."/>
            <person name="LaButti K."/>
            <person name="Lindquist E.A."/>
            <person name="Lipzen A."/>
            <person name="Lundell T."/>
            <person name="Morin E."/>
            <person name="Murat C."/>
            <person name="Riley R."/>
            <person name="Ohm R."/>
            <person name="Sun H."/>
            <person name="Tunlid A."/>
            <person name="Henrissat B."/>
            <person name="Grigoriev I.V."/>
            <person name="Hibbett D.S."/>
            <person name="Martin F."/>
        </authorList>
    </citation>
    <scope>NUCLEOTIDE SEQUENCE [LARGE SCALE GENOMIC DNA]</scope>
    <source>
        <strain evidence="1 2">FD-317 M1</strain>
    </source>
</reference>
<dbReference type="AlphaFoldDB" id="A0A0D0CIH6"/>
<dbReference type="HOGENOM" id="CLU_2705058_0_0_1"/>
<name>A0A0D0CIH6_9AGAR</name>
<dbReference type="Proteomes" id="UP000053593">
    <property type="component" value="Unassembled WGS sequence"/>
</dbReference>
<gene>
    <name evidence="1" type="ORF">GYMLUDRAFT_890879</name>
</gene>
<organism evidence="1 2">
    <name type="scientific">Collybiopsis luxurians FD-317 M1</name>
    <dbReference type="NCBI Taxonomy" id="944289"/>
    <lineage>
        <taxon>Eukaryota</taxon>
        <taxon>Fungi</taxon>
        <taxon>Dikarya</taxon>
        <taxon>Basidiomycota</taxon>
        <taxon>Agaricomycotina</taxon>
        <taxon>Agaricomycetes</taxon>
        <taxon>Agaricomycetidae</taxon>
        <taxon>Agaricales</taxon>
        <taxon>Marasmiineae</taxon>
        <taxon>Omphalotaceae</taxon>
        <taxon>Collybiopsis</taxon>
        <taxon>Collybiopsis luxurians</taxon>
    </lineage>
</organism>
<accession>A0A0D0CIH6</accession>
<evidence type="ECO:0000313" key="1">
    <source>
        <dbReference type="EMBL" id="KIK54813.1"/>
    </source>
</evidence>
<keyword evidence="2" id="KW-1185">Reference proteome</keyword>
<proteinExistence type="predicted"/>
<dbReference type="EMBL" id="KN834812">
    <property type="protein sequence ID" value="KIK54813.1"/>
    <property type="molecule type" value="Genomic_DNA"/>
</dbReference>
<protein>
    <submittedName>
        <fullName evidence="1">Uncharacterized protein</fullName>
    </submittedName>
</protein>